<dbReference type="InterPro" id="IPR013378">
    <property type="entry name" value="InlB-like_B-rpt"/>
</dbReference>
<evidence type="ECO:0000256" key="2">
    <source>
        <dbReference type="SAM" id="MobiDB-lite"/>
    </source>
</evidence>
<feature type="domain" description="SLH" evidence="3">
    <location>
        <begin position="110"/>
        <end position="173"/>
    </location>
</feature>
<feature type="domain" description="SLH" evidence="3">
    <location>
        <begin position="49"/>
        <end position="109"/>
    </location>
</feature>
<dbReference type="PANTHER" id="PTHR43308:SF5">
    <property type="entry name" value="S-LAYER PROTEIN _ PEPTIDOGLYCAN ENDO-BETA-N-ACETYLGLUCOSAMINIDASE"/>
    <property type="match status" value="1"/>
</dbReference>
<keyword evidence="5" id="KW-1185">Reference proteome</keyword>
<dbReference type="PROSITE" id="PS51272">
    <property type="entry name" value="SLH"/>
    <property type="match status" value="3"/>
</dbReference>
<evidence type="ECO:0000313" key="5">
    <source>
        <dbReference type="Proteomes" id="UP000605427"/>
    </source>
</evidence>
<evidence type="ECO:0000256" key="1">
    <source>
        <dbReference type="ARBA" id="ARBA00004196"/>
    </source>
</evidence>
<proteinExistence type="predicted"/>
<organism evidence="4 5">
    <name type="scientific">Saccharibacillus endophyticus</name>
    <dbReference type="NCBI Taxonomy" id="2060666"/>
    <lineage>
        <taxon>Bacteria</taxon>
        <taxon>Bacillati</taxon>
        <taxon>Bacillota</taxon>
        <taxon>Bacilli</taxon>
        <taxon>Bacillales</taxon>
        <taxon>Paenibacillaceae</taxon>
        <taxon>Saccharibacillus</taxon>
    </lineage>
</organism>
<protein>
    <recommendedName>
        <fullName evidence="3">SLH domain-containing protein</fullName>
    </recommendedName>
</protein>
<dbReference type="InterPro" id="IPR042229">
    <property type="entry name" value="Listeria/Bacterioides_rpt_sf"/>
</dbReference>
<dbReference type="PANTHER" id="PTHR43308">
    <property type="entry name" value="OUTER MEMBRANE PROTEIN ALPHA-RELATED"/>
    <property type="match status" value="1"/>
</dbReference>
<dbReference type="Gene3D" id="2.60.40.4270">
    <property type="entry name" value="Listeria-Bacteroides repeat domain"/>
    <property type="match status" value="8"/>
</dbReference>
<dbReference type="InterPro" id="IPR001119">
    <property type="entry name" value="SLH_dom"/>
</dbReference>
<feature type="compositionally biased region" description="Low complexity" evidence="2">
    <location>
        <begin position="246"/>
        <end position="263"/>
    </location>
</feature>
<evidence type="ECO:0000259" key="3">
    <source>
        <dbReference type="PROSITE" id="PS51272"/>
    </source>
</evidence>
<dbReference type="Pfam" id="PF00395">
    <property type="entry name" value="SLH"/>
    <property type="match status" value="3"/>
</dbReference>
<gene>
    <name evidence="4" type="ORF">GCM10007362_22790</name>
</gene>
<comment type="caution">
    <text evidence="4">The sequence shown here is derived from an EMBL/GenBank/DDBJ whole genome shotgun (WGS) entry which is preliminary data.</text>
</comment>
<name>A0ABQ1ZS99_9BACL</name>
<dbReference type="SUPFAM" id="SSF89372">
    <property type="entry name" value="Fucose-specific lectin"/>
    <property type="match status" value="1"/>
</dbReference>
<dbReference type="EMBL" id="BMDD01000002">
    <property type="protein sequence ID" value="GGH78071.1"/>
    <property type="molecule type" value="Genomic_DNA"/>
</dbReference>
<dbReference type="Pfam" id="PF09479">
    <property type="entry name" value="Flg_new"/>
    <property type="match status" value="8"/>
</dbReference>
<feature type="region of interest" description="Disordered" evidence="2">
    <location>
        <begin position="245"/>
        <end position="291"/>
    </location>
</feature>
<feature type="domain" description="SLH" evidence="3">
    <location>
        <begin position="177"/>
        <end position="240"/>
    </location>
</feature>
<evidence type="ECO:0000313" key="4">
    <source>
        <dbReference type="EMBL" id="GGH78071.1"/>
    </source>
</evidence>
<dbReference type="InterPro" id="IPR051465">
    <property type="entry name" value="Cell_Envelope_Struct_Comp"/>
</dbReference>
<dbReference type="NCBIfam" id="TIGR02543">
    <property type="entry name" value="List_Bact_rpt"/>
    <property type="match status" value="7"/>
</dbReference>
<comment type="subcellular location">
    <subcellularLocation>
        <location evidence="1">Cell envelope</location>
    </subcellularLocation>
</comment>
<dbReference type="RefSeq" id="WP_172247377.1">
    <property type="nucleotide sequence ID" value="NZ_BMDD01000002.1"/>
</dbReference>
<sequence length="2342" mass="255234">MKKAIKRAWKAKVQVLVWLLVISLIVPMLPPPKASAAAELPMQITDVTAMTKFKDVNATDWFHDAVVQMQAKGIFSGTTADTFSPKGKMTRAMYITALGRMAGVDTGAYLASSFADVPVGSWYAPYIEWAVQKGITDGTGGSNYSPNATVSREQMATMTLRYFESEQIPYQTGTPLTTQPGDLANVSPWAADAVLKLWQAGVFTGDEKGNFNPRAQATRAEAAVLFMRNSSIVEAWKSGNPVIVVPTPTTSTPTPTPTPNTAGNSGGGTSGGNNGGTPGGNAGGGTPTPTGITYTLTFESNGGNVIPAQKVKKGELLNNLPVPTKEDFIFQGWFIDSDLSLIFASGSELTEDTTLYAKYTDRLDDAVESIPSYSVLDVAPNYTITLKDETASLTIEDVKAGIEFIDTANPSFEGVEVAGGNGVFTVSSAAEEGKFVEGNTYQLTLTDENLSFDGQDKSTEIYVFSVAKPEGIEIPLDTNLIYLPYADVKNMTLNGKEAGSLAVPVMTTTVDGSGQALADANATSGTFDYNGSVDIQIGATVAIYAGVRPDQRTVATDGVNSGDVAYVHITDKVGKTYTYGRAEVDEVLFKPDVLPVSITADTDGYPDNNSITVEHTVMNYSDPQYEELGLNELTTVDVGDFIGFYTGEFGSENGIESVGYGRITSVTSNAEMDIITYTDATLDDVTSAFDMYQKQAIDGEYLLSDEQVDQIERQIETQARKSGFVDQAADYLTETALKTKAVQSQAFLAGNDRVSVENLEVTATIGTKVKNIDQRSSGISASLAVEADIVVHLTEKSDLVIHMTAAFVQEISLSLNVNSETAWHWYKVKIGFFSVPVFPVIDDYIVTANLDTYTYTGLNITAEMALVEPNELEDALEDWDAAEEEGLLGDVRDIATEIQNLINGTDDEDDNLDADSLREQYQEMLEEDTEWVPLIEKSLFKTSVYVAYGLIEVQFEAQFVVKAKVNLSIGADFYYKSAKRYSVTLRILSFSGTSNTVNLPGDGDYQFTFYVMGTIGLRAGINMEVKAGVGSVSLNSIGISVEPGAYINLWGYFYYQLKNINNVKTTKSLGALYVEIGIYLEVALGAQLGDGALSAGVSLLDKEWPLYMIGRADNVYDFDYEQDEELGIPLAGKGNSIELPNSLLKMNVFDLKSGDTGSAVYDVNRFDIQVDNKNFTYDPSTRRIAAVSTTRPVLKGNLVITWKGAPLSFASDPIKRTIPLSWRMTQNEYIFQLDPRNGGATQILPVVYNTAVNVPTPVYPGYTFQGWYTAPSGGEKVEIPSRMPKEDYELYARWTANPNTPYTVLHYLIDPNTGKSVSKTPDYTEFAKGTTDTEIHINSDRFKAQGYANGVSDGRIIKGDESTVVKVEYYPAVHSASFNLGYPGAPRSSFSEPAGRNIEGRIPVPTRTGYVFDGWSPQVPKTMPDSSVEYTAQWIAKEDTPYQVVYLKQDLGSDTYTVADTESYRGATGAEANLDSVTPKVYPEFEFKPEIPGTVLTSTIASNGKTVLKLYYKRDTHKLKINYGGSGQADKEVDVPFGATLKLHLGTPIREGHMFTGWSPAAPENMPGEDISVTAQWSTNAYTINFESNGATEDVSSQNVDYGGSVTVPTEPTKNGFVFGGWYSDSSLTNKYDFGTLVTDNMTLYAKWLLQYTVSFDSMGGSPVDAQVVNDGAKATAPTAPTKDDYVFSGWYMDDQLSTPYNFTTAVVTGDITLYAKWNIYVPTTYTVSFESNGGTDVQAQIINEGAVANVPLEPMQSRYTFAGWYSDSDLTTPYGFTESVMNDLTLYAKWTLNEYTVTFNSNGGSAVSSQSVNDGDSIAAPEMPTRNGYVFGGWYSNSTLTNLYDFNTPIAANLSLYAKWTARYTVTFNSNGGSNVDSQTIDRDGKVQLPPAPTRDEYTFVGWQIDESLTQGYDFDTSVTNDLTLYAKWKSDKYTVSFDSNEGSAVEDQKVSPGGKASAPSTPTWEGYKFEGWYSDNILTNPYDFNTVVNADLTLYAKWTYTPWYILGNPFDARSAYQVVADSRGIVYATYEGGISKYANGAWTSIPGDSSAAKKIAVNSQDVLYRVNSDGDGTLFAQKFNGTGWEDLGRDKTLVGASGDGGFAGARINLAFDNNDVLYVVYNDQDDKLQVVKYVDDVWVPVVGGASLGGHADNPSLKFDADNNMYVFRDKSETINRGNPSLNGRGTRIVVLKYENAAWVALGDLGLIEVRELSETPYFEVAPDGTPYVLHSTPGKAVLTRYNGTEWEKVGEGSMPVSDYFTLGLAVDEIGTPYVAYEDKSNGNKASVAKYEGTWSKVGAEAYVATSNLTLRFSRGKDGNLYLIFVERNANKVDVMKHKIR</sequence>
<accession>A0ABQ1ZS99</accession>
<reference evidence="5" key="1">
    <citation type="journal article" date="2019" name="Int. J. Syst. Evol. Microbiol.">
        <title>The Global Catalogue of Microorganisms (GCM) 10K type strain sequencing project: providing services to taxonomists for standard genome sequencing and annotation.</title>
        <authorList>
            <consortium name="The Broad Institute Genomics Platform"/>
            <consortium name="The Broad Institute Genome Sequencing Center for Infectious Disease"/>
            <person name="Wu L."/>
            <person name="Ma J."/>
        </authorList>
    </citation>
    <scope>NUCLEOTIDE SEQUENCE [LARGE SCALE GENOMIC DNA]</scope>
    <source>
        <strain evidence="5">CCM 8702</strain>
    </source>
</reference>
<dbReference type="Proteomes" id="UP000605427">
    <property type="component" value="Unassembled WGS sequence"/>
</dbReference>
<feature type="compositionally biased region" description="Gly residues" evidence="2">
    <location>
        <begin position="264"/>
        <end position="286"/>
    </location>
</feature>